<name>A0A2G5SPE5_9PELO</name>
<sequence length="124" mass="14032">MLHITTMDTSVKVPPLGHWQMLLGGRTEHEDQRKFLLSNRITPHITTMDTSVKVHPLGHWQMLLGGRTEHEDQRKCLLSNRITPHTTTKGTSVKVTPLGHRLNGKRYLVAEPDMITIGGFHLPT</sequence>
<protein>
    <submittedName>
        <fullName evidence="1">Uncharacterized protein</fullName>
    </submittedName>
</protein>
<comment type="caution">
    <text evidence="1">The sequence shown here is derived from an EMBL/GenBank/DDBJ whole genome shotgun (WGS) entry which is preliminary data.</text>
</comment>
<evidence type="ECO:0000313" key="2">
    <source>
        <dbReference type="Proteomes" id="UP000230233"/>
    </source>
</evidence>
<organism evidence="1 2">
    <name type="scientific">Caenorhabditis nigoni</name>
    <dbReference type="NCBI Taxonomy" id="1611254"/>
    <lineage>
        <taxon>Eukaryota</taxon>
        <taxon>Metazoa</taxon>
        <taxon>Ecdysozoa</taxon>
        <taxon>Nematoda</taxon>
        <taxon>Chromadorea</taxon>
        <taxon>Rhabditida</taxon>
        <taxon>Rhabditina</taxon>
        <taxon>Rhabditomorpha</taxon>
        <taxon>Rhabditoidea</taxon>
        <taxon>Rhabditidae</taxon>
        <taxon>Peloderinae</taxon>
        <taxon>Caenorhabditis</taxon>
    </lineage>
</organism>
<keyword evidence="2" id="KW-1185">Reference proteome</keyword>
<dbReference type="EMBL" id="PDUG01000006">
    <property type="protein sequence ID" value="PIC16868.1"/>
    <property type="molecule type" value="Genomic_DNA"/>
</dbReference>
<dbReference type="Proteomes" id="UP000230233">
    <property type="component" value="Chromosome X"/>
</dbReference>
<gene>
    <name evidence="1" type="primary">Cnig_chr_X.g23317</name>
    <name evidence="1" type="ORF">B9Z55_023317</name>
</gene>
<reference evidence="2" key="1">
    <citation type="submission" date="2017-10" db="EMBL/GenBank/DDBJ databases">
        <title>Rapid genome shrinkage in a self-fertile nematode reveals novel sperm competition proteins.</title>
        <authorList>
            <person name="Yin D."/>
            <person name="Schwarz E.M."/>
            <person name="Thomas C.G."/>
            <person name="Felde R.L."/>
            <person name="Korf I.F."/>
            <person name="Cutter A.D."/>
            <person name="Schartner C.M."/>
            <person name="Ralston E.J."/>
            <person name="Meyer B.J."/>
            <person name="Haag E.S."/>
        </authorList>
    </citation>
    <scope>NUCLEOTIDE SEQUENCE [LARGE SCALE GENOMIC DNA]</scope>
    <source>
        <strain evidence="2">JU1422</strain>
    </source>
</reference>
<dbReference type="AlphaFoldDB" id="A0A2G5SPE5"/>
<proteinExistence type="predicted"/>
<evidence type="ECO:0000313" key="1">
    <source>
        <dbReference type="EMBL" id="PIC16868.1"/>
    </source>
</evidence>
<accession>A0A2G5SPE5</accession>